<keyword evidence="2 4" id="KW-0802">TPR repeat</keyword>
<dbReference type="CDD" id="cd21381">
    <property type="entry name" value="CTWD_TTC4"/>
    <property type="match status" value="1"/>
</dbReference>
<feature type="region of interest" description="Disordered" evidence="6">
    <location>
        <begin position="189"/>
        <end position="208"/>
    </location>
</feature>
<organism evidence="8 9">
    <name type="scientific">Neurospora tetraspora</name>
    <dbReference type="NCBI Taxonomy" id="94610"/>
    <lineage>
        <taxon>Eukaryota</taxon>
        <taxon>Fungi</taxon>
        <taxon>Dikarya</taxon>
        <taxon>Ascomycota</taxon>
        <taxon>Pezizomycotina</taxon>
        <taxon>Sordariomycetes</taxon>
        <taxon>Sordariomycetidae</taxon>
        <taxon>Sordariales</taxon>
        <taxon>Sordariaceae</taxon>
        <taxon>Neurospora</taxon>
    </lineage>
</organism>
<feature type="coiled-coil region" evidence="5">
    <location>
        <begin position="285"/>
        <end position="330"/>
    </location>
</feature>
<dbReference type="InterPro" id="IPR011990">
    <property type="entry name" value="TPR-like_helical_dom_sf"/>
</dbReference>
<feature type="repeat" description="TPR" evidence="4">
    <location>
        <begin position="252"/>
        <end position="285"/>
    </location>
</feature>
<comment type="caution">
    <text evidence="8">The sequence shown here is derived from an EMBL/GenBank/DDBJ whole genome shotgun (WGS) entry which is preliminary data.</text>
</comment>
<feature type="domain" description="Cns1/TTC4 wheel" evidence="7">
    <location>
        <begin position="353"/>
        <end position="420"/>
    </location>
</feature>
<dbReference type="GO" id="GO:0006457">
    <property type="term" value="P:protein folding"/>
    <property type="evidence" value="ECO:0007669"/>
    <property type="project" value="TreeGrafter"/>
</dbReference>
<dbReference type="AlphaFoldDB" id="A0AAE0JA37"/>
<gene>
    <name evidence="8" type="ORF">B0H65DRAFT_445642</name>
</gene>
<dbReference type="InterPro" id="IPR019734">
    <property type="entry name" value="TPR_rpt"/>
</dbReference>
<evidence type="ECO:0000256" key="5">
    <source>
        <dbReference type="SAM" id="Coils"/>
    </source>
</evidence>
<dbReference type="SMART" id="SM00028">
    <property type="entry name" value="TPR"/>
    <property type="match status" value="3"/>
</dbReference>
<dbReference type="Proteomes" id="UP001278500">
    <property type="component" value="Unassembled WGS sequence"/>
</dbReference>
<protein>
    <recommendedName>
        <fullName evidence="7">Cns1/TTC4 wheel domain-containing protein</fullName>
    </recommendedName>
</protein>
<dbReference type="InterPro" id="IPR044059">
    <property type="entry name" value="Csn1/TTC4_wheel"/>
</dbReference>
<evidence type="ECO:0000256" key="1">
    <source>
        <dbReference type="ARBA" id="ARBA00022737"/>
    </source>
</evidence>
<dbReference type="SUPFAM" id="SSF48452">
    <property type="entry name" value="TPR-like"/>
    <property type="match status" value="1"/>
</dbReference>
<proteinExistence type="inferred from homology"/>
<evidence type="ECO:0000313" key="8">
    <source>
        <dbReference type="EMBL" id="KAK3339463.1"/>
    </source>
</evidence>
<dbReference type="PROSITE" id="PS50005">
    <property type="entry name" value="TPR"/>
    <property type="match status" value="1"/>
</dbReference>
<evidence type="ECO:0000256" key="3">
    <source>
        <dbReference type="ARBA" id="ARBA00023602"/>
    </source>
</evidence>
<dbReference type="GO" id="GO:0005634">
    <property type="term" value="C:nucleus"/>
    <property type="evidence" value="ECO:0007669"/>
    <property type="project" value="TreeGrafter"/>
</dbReference>
<feature type="region of interest" description="Disordered" evidence="6">
    <location>
        <begin position="151"/>
        <end position="174"/>
    </location>
</feature>
<dbReference type="GO" id="GO:0005829">
    <property type="term" value="C:cytosol"/>
    <property type="evidence" value="ECO:0007669"/>
    <property type="project" value="TreeGrafter"/>
</dbReference>
<evidence type="ECO:0000259" key="7">
    <source>
        <dbReference type="Pfam" id="PF18972"/>
    </source>
</evidence>
<keyword evidence="5" id="KW-0175">Coiled coil</keyword>
<dbReference type="PANTHER" id="PTHR46035:SF1">
    <property type="entry name" value="TETRATRICOPEPTIDE REPEAT PROTEIN 4"/>
    <property type="match status" value="1"/>
</dbReference>
<evidence type="ECO:0000313" key="9">
    <source>
        <dbReference type="Proteomes" id="UP001278500"/>
    </source>
</evidence>
<name>A0AAE0JA37_9PEZI</name>
<keyword evidence="1" id="KW-0677">Repeat</keyword>
<dbReference type="Gene3D" id="1.25.40.10">
    <property type="entry name" value="Tetratricopeptide repeat domain"/>
    <property type="match status" value="1"/>
</dbReference>
<dbReference type="PANTHER" id="PTHR46035">
    <property type="entry name" value="TETRATRICOPEPTIDE REPEAT PROTEIN 4"/>
    <property type="match status" value="1"/>
</dbReference>
<dbReference type="GO" id="GO:0030544">
    <property type="term" value="F:Hsp70 protein binding"/>
    <property type="evidence" value="ECO:0007669"/>
    <property type="project" value="TreeGrafter"/>
</dbReference>
<feature type="region of interest" description="Disordered" evidence="6">
    <location>
        <begin position="1"/>
        <end position="42"/>
    </location>
</feature>
<keyword evidence="9" id="KW-1185">Reference proteome</keyword>
<dbReference type="RefSeq" id="XP_062678823.1">
    <property type="nucleotide sequence ID" value="XM_062825758.1"/>
</dbReference>
<feature type="compositionally biased region" description="Basic and acidic residues" evidence="6">
    <location>
        <begin position="192"/>
        <end position="208"/>
    </location>
</feature>
<dbReference type="GO" id="GO:0051879">
    <property type="term" value="F:Hsp90 protein binding"/>
    <property type="evidence" value="ECO:0007669"/>
    <property type="project" value="InterPro"/>
</dbReference>
<accession>A0AAE0JA37</accession>
<reference evidence="8" key="2">
    <citation type="submission" date="2023-06" db="EMBL/GenBank/DDBJ databases">
        <authorList>
            <consortium name="Lawrence Berkeley National Laboratory"/>
            <person name="Haridas S."/>
            <person name="Hensen N."/>
            <person name="Bonometti L."/>
            <person name="Westerberg I."/>
            <person name="Brannstrom I.O."/>
            <person name="Guillou S."/>
            <person name="Cros-Aarteil S."/>
            <person name="Calhoun S."/>
            <person name="Kuo A."/>
            <person name="Mondo S."/>
            <person name="Pangilinan J."/>
            <person name="Riley R."/>
            <person name="Labutti K."/>
            <person name="Andreopoulos B."/>
            <person name="Lipzen A."/>
            <person name="Chen C."/>
            <person name="Yanf M."/>
            <person name="Daum C."/>
            <person name="Ng V."/>
            <person name="Clum A."/>
            <person name="Steindorff A."/>
            <person name="Ohm R."/>
            <person name="Martin F."/>
            <person name="Silar P."/>
            <person name="Natvig D."/>
            <person name="Lalanne C."/>
            <person name="Gautier V."/>
            <person name="Ament-Velasquez S.L."/>
            <person name="Kruys A."/>
            <person name="Hutchinson M.I."/>
            <person name="Powell A.J."/>
            <person name="Barry K."/>
            <person name="Miller A.N."/>
            <person name="Grigoriev I.V."/>
            <person name="Debuchy R."/>
            <person name="Gladieux P."/>
            <person name="Thoren M.H."/>
            <person name="Johannesson H."/>
        </authorList>
    </citation>
    <scope>NUCLEOTIDE SEQUENCE</scope>
    <source>
        <strain evidence="8">CBS 560.94</strain>
    </source>
</reference>
<reference evidence="8" key="1">
    <citation type="journal article" date="2023" name="Mol. Phylogenet. Evol.">
        <title>Genome-scale phylogeny and comparative genomics of the fungal order Sordariales.</title>
        <authorList>
            <person name="Hensen N."/>
            <person name="Bonometti L."/>
            <person name="Westerberg I."/>
            <person name="Brannstrom I.O."/>
            <person name="Guillou S."/>
            <person name="Cros-Aarteil S."/>
            <person name="Calhoun S."/>
            <person name="Haridas S."/>
            <person name="Kuo A."/>
            <person name="Mondo S."/>
            <person name="Pangilinan J."/>
            <person name="Riley R."/>
            <person name="LaButti K."/>
            <person name="Andreopoulos B."/>
            <person name="Lipzen A."/>
            <person name="Chen C."/>
            <person name="Yan M."/>
            <person name="Daum C."/>
            <person name="Ng V."/>
            <person name="Clum A."/>
            <person name="Steindorff A."/>
            <person name="Ohm R.A."/>
            <person name="Martin F."/>
            <person name="Silar P."/>
            <person name="Natvig D.O."/>
            <person name="Lalanne C."/>
            <person name="Gautier V."/>
            <person name="Ament-Velasquez S.L."/>
            <person name="Kruys A."/>
            <person name="Hutchinson M.I."/>
            <person name="Powell A.J."/>
            <person name="Barry K."/>
            <person name="Miller A.N."/>
            <person name="Grigoriev I.V."/>
            <person name="Debuchy R."/>
            <person name="Gladieux P."/>
            <person name="Hiltunen Thoren M."/>
            <person name="Johannesson H."/>
        </authorList>
    </citation>
    <scope>NUCLEOTIDE SEQUENCE</scope>
    <source>
        <strain evidence="8">CBS 560.94</strain>
    </source>
</reference>
<evidence type="ECO:0000256" key="6">
    <source>
        <dbReference type="SAM" id="MobiDB-lite"/>
    </source>
</evidence>
<evidence type="ECO:0000256" key="2">
    <source>
        <dbReference type="ARBA" id="ARBA00022803"/>
    </source>
</evidence>
<sequence>MEDVTKSAESLTISTDNGASESSAPAVIGPAPPPPGADLSALFGNLPPGALAASAANAKPMTVQETFEEMNKHPLFMTSLPSDEGNEELAALQALAYEGTPLENAQNFKEQGNECFKAKQWKDAKEFYGKGIQVLVKADRERRDPAFKAKVEEEERKREAEARKARAEGDAKAKMEADLENVKAEMPIAEAAEGKEEEKKENELSEEETIKQESALLETLYCNRAACHLSLANYRSCTLDCAAALRLNPANLKALYRSGRALLSVSKIAEADDACARGLEIDPDNAALKQLARDLIAKNEEITRKQRAEEARLEKERRKKALKKAALEARGIKTRTTDDPPEMEDACIKLVPDPLDPQSELSFPLMLLYPLKLESDFIKEFRETESVGQHLEYILPDMPWDEEGEYDRPDKVECYMESIDIKVQIAVAIKSQTQVIQSQHTLSKVQHNEHASQSITEPQVKVPLGTMKQDMVLENIDKTMGGPGEREREKNPLGQTQTVRLGRATAVPVYLRARPVKASAV</sequence>
<feature type="compositionally biased region" description="Polar residues" evidence="6">
    <location>
        <begin position="7"/>
        <end position="23"/>
    </location>
</feature>
<comment type="similarity">
    <text evidence="3">Belongs to the TTC4 family.</text>
</comment>
<dbReference type="Pfam" id="PF18972">
    <property type="entry name" value="Wheel"/>
    <property type="match status" value="1"/>
</dbReference>
<evidence type="ECO:0000256" key="4">
    <source>
        <dbReference type="PROSITE-ProRule" id="PRU00339"/>
    </source>
</evidence>
<dbReference type="EMBL" id="JAUEPP010000007">
    <property type="protein sequence ID" value="KAK3339463.1"/>
    <property type="molecule type" value="Genomic_DNA"/>
</dbReference>
<dbReference type="GeneID" id="87862912"/>